<evidence type="ECO:0000259" key="6">
    <source>
        <dbReference type="Pfam" id="PF03976"/>
    </source>
</evidence>
<accession>A0A6N1XC67</accession>
<evidence type="ECO:0000256" key="1">
    <source>
        <dbReference type="ARBA" id="ARBA00009924"/>
    </source>
</evidence>
<keyword evidence="2 4" id="KW-0808">Transferase</keyword>
<sequence>MGKKDPKKSARPKAPEVQASAPARQDAPLSEQDYEEQLQQLQIELVKLQRHFIDCGDKILVLLEGRDAAGKDGSIKRITEHLSPRETRVVALSAPSDRERSAWYFQRYVAHLPTAQEFVLFNRSWYNRAGVEKVMGFCTKAQHAEFLQSVVPFEEMLVNSGIKLLKYYLDISKPEQKQRLEDRRRDPLKQWKIGAIDAVAIKNWKAYSAARDEMLLQTHSIAAPWHIVRADNKRLARLNLIRDILWRLDYAGKDQRLVQPDPDIVFEFAAAALTDGRIAH</sequence>
<dbReference type="NCBIfam" id="TIGR03707">
    <property type="entry name" value="PPK2_P_aer"/>
    <property type="match status" value="1"/>
</dbReference>
<dbReference type="InterPro" id="IPR027417">
    <property type="entry name" value="P-loop_NTPase"/>
</dbReference>
<dbReference type="Gene3D" id="3.40.50.300">
    <property type="entry name" value="P-loop containing nucleotide triphosphate hydrolases"/>
    <property type="match status" value="1"/>
</dbReference>
<feature type="region of interest" description="Disordered" evidence="5">
    <location>
        <begin position="1"/>
        <end position="33"/>
    </location>
</feature>
<evidence type="ECO:0000256" key="3">
    <source>
        <dbReference type="ARBA" id="ARBA00022777"/>
    </source>
</evidence>
<geneLocation type="plasmid" evidence="7 8">
    <name>unnamed1</name>
</geneLocation>
<proteinExistence type="inferred from homology"/>
<comment type="similarity">
    <text evidence="1 4">Belongs to the polyphosphate kinase 2 (PPK2) family. Class I subfamily.</text>
</comment>
<keyword evidence="3 4" id="KW-0418">Kinase</keyword>
<dbReference type="RefSeq" id="WP_175506209.1">
    <property type="nucleotide sequence ID" value="NZ_CP054841.1"/>
</dbReference>
<comment type="function">
    <text evidence="4">Uses inorganic polyphosphate (polyP) as a donor to convert GDP to GTP or ADP to ATP.</text>
</comment>
<evidence type="ECO:0000313" key="7">
    <source>
        <dbReference type="EMBL" id="QKV55420.1"/>
    </source>
</evidence>
<dbReference type="Proteomes" id="UP000509579">
    <property type="component" value="Plasmid unnamed1"/>
</dbReference>
<dbReference type="GO" id="GO:0006793">
    <property type="term" value="P:phosphorus metabolic process"/>
    <property type="evidence" value="ECO:0007669"/>
    <property type="project" value="InterPro"/>
</dbReference>
<dbReference type="InterPro" id="IPR022486">
    <property type="entry name" value="PPK2_PA0141"/>
</dbReference>
<dbReference type="AlphaFoldDB" id="A0A6N1XC67"/>
<organism evidence="7 8">
    <name type="scientific">Comamonas antarctica</name>
    <dbReference type="NCBI Taxonomy" id="2743470"/>
    <lineage>
        <taxon>Bacteria</taxon>
        <taxon>Pseudomonadati</taxon>
        <taxon>Pseudomonadota</taxon>
        <taxon>Betaproteobacteria</taxon>
        <taxon>Burkholderiales</taxon>
        <taxon>Comamonadaceae</taxon>
        <taxon>Comamonas</taxon>
    </lineage>
</organism>
<evidence type="ECO:0000256" key="4">
    <source>
        <dbReference type="RuleBase" id="RU369062"/>
    </source>
</evidence>
<dbReference type="EMBL" id="CP054841">
    <property type="protein sequence ID" value="QKV55420.1"/>
    <property type="molecule type" value="Genomic_DNA"/>
</dbReference>
<dbReference type="InterPro" id="IPR016898">
    <property type="entry name" value="Polyphosphate_phosphotransfera"/>
</dbReference>
<dbReference type="PIRSF" id="PIRSF028756">
    <property type="entry name" value="PPK2_prd"/>
    <property type="match status" value="1"/>
</dbReference>
<comment type="subunit">
    <text evidence="4">Homotetramer.</text>
</comment>
<reference evidence="7 8" key="1">
    <citation type="submission" date="2020-06" db="EMBL/GenBank/DDBJ databases">
        <title>Acidovorax antarctica sp. nov., isolated from Corinth ice sheet soil, Antarctic Fields Peninsula.</title>
        <authorList>
            <person name="Xu Q."/>
            <person name="Peng F."/>
        </authorList>
    </citation>
    <scope>NUCLEOTIDE SEQUENCE [LARGE SCALE GENOMIC DNA]</scope>
    <source>
        <strain evidence="7 8">16-35-5</strain>
        <plasmid evidence="7 8">unnamed1</plasmid>
    </source>
</reference>
<feature type="compositionally biased region" description="Basic residues" evidence="5">
    <location>
        <begin position="1"/>
        <end position="11"/>
    </location>
</feature>
<dbReference type="KEGG" id="aant:HUK68_21100"/>
<dbReference type="GO" id="GO:0008976">
    <property type="term" value="F:polyphosphate kinase activity"/>
    <property type="evidence" value="ECO:0007669"/>
    <property type="project" value="UniProtKB-UniRule"/>
</dbReference>
<dbReference type="EC" id="2.7.4.-" evidence="4"/>
<dbReference type="InterPro" id="IPR022488">
    <property type="entry name" value="PPK2-related"/>
</dbReference>
<protein>
    <recommendedName>
        <fullName evidence="4">ADP/GDP-polyphosphate phosphotransferase</fullName>
        <ecNumber evidence="4">2.7.4.-</ecNumber>
    </recommendedName>
    <alternativeName>
        <fullName evidence="4">Polyphosphate kinase PPK2</fullName>
    </alternativeName>
</protein>
<gene>
    <name evidence="7" type="primary">ppk2</name>
    <name evidence="7" type="ORF">HUK68_21100</name>
</gene>
<keyword evidence="8" id="KW-1185">Reference proteome</keyword>
<dbReference type="Pfam" id="PF03976">
    <property type="entry name" value="PPK2"/>
    <property type="match status" value="1"/>
</dbReference>
<name>A0A6N1XC67_9BURK</name>
<feature type="domain" description="Polyphosphate kinase-2-related" evidence="6">
    <location>
        <begin position="29"/>
        <end position="255"/>
    </location>
</feature>
<evidence type="ECO:0000256" key="5">
    <source>
        <dbReference type="SAM" id="MobiDB-lite"/>
    </source>
</evidence>
<dbReference type="PANTHER" id="PTHR34383:SF1">
    <property type="entry name" value="ADP-POLYPHOSPHATE PHOSPHOTRANSFERASE"/>
    <property type="match status" value="1"/>
</dbReference>
<dbReference type="PANTHER" id="PTHR34383">
    <property type="entry name" value="POLYPHOSPHATE:AMP PHOSPHOTRANSFERASE-RELATED"/>
    <property type="match status" value="1"/>
</dbReference>
<keyword evidence="7" id="KW-0614">Plasmid</keyword>
<evidence type="ECO:0000256" key="2">
    <source>
        <dbReference type="ARBA" id="ARBA00022679"/>
    </source>
</evidence>
<dbReference type="SUPFAM" id="SSF52540">
    <property type="entry name" value="P-loop containing nucleoside triphosphate hydrolases"/>
    <property type="match status" value="1"/>
</dbReference>
<evidence type="ECO:0000313" key="8">
    <source>
        <dbReference type="Proteomes" id="UP000509579"/>
    </source>
</evidence>